<dbReference type="Pfam" id="PF01381">
    <property type="entry name" value="HTH_3"/>
    <property type="match status" value="1"/>
</dbReference>
<comment type="caution">
    <text evidence="2">The sequence shown here is derived from an EMBL/GenBank/DDBJ whole genome shotgun (WGS) entry which is preliminary data.</text>
</comment>
<proteinExistence type="predicted"/>
<name>A0ABV9QMC5_9FIRM</name>
<dbReference type="Gene3D" id="2.10.109.10">
    <property type="entry name" value="Umud Fragment, subunit A"/>
    <property type="match status" value="1"/>
</dbReference>
<organism evidence="2 3">
    <name type="scientific">Filifactor villosus</name>
    <dbReference type="NCBI Taxonomy" id="29374"/>
    <lineage>
        <taxon>Bacteria</taxon>
        <taxon>Bacillati</taxon>
        <taxon>Bacillota</taxon>
        <taxon>Clostridia</taxon>
        <taxon>Peptostreptococcales</taxon>
        <taxon>Filifactoraceae</taxon>
        <taxon>Filifactor</taxon>
    </lineage>
</organism>
<dbReference type="InterPro" id="IPR036286">
    <property type="entry name" value="LexA/Signal_pep-like_sf"/>
</dbReference>
<evidence type="ECO:0000313" key="3">
    <source>
        <dbReference type="Proteomes" id="UP001595916"/>
    </source>
</evidence>
<dbReference type="InterPro" id="IPR001387">
    <property type="entry name" value="Cro/C1-type_HTH"/>
</dbReference>
<evidence type="ECO:0000259" key="1">
    <source>
        <dbReference type="PROSITE" id="PS50943"/>
    </source>
</evidence>
<reference evidence="3" key="1">
    <citation type="journal article" date="2019" name="Int. J. Syst. Evol. Microbiol.">
        <title>The Global Catalogue of Microorganisms (GCM) 10K type strain sequencing project: providing services to taxonomists for standard genome sequencing and annotation.</title>
        <authorList>
            <consortium name="The Broad Institute Genomics Platform"/>
            <consortium name="The Broad Institute Genome Sequencing Center for Infectious Disease"/>
            <person name="Wu L."/>
            <person name="Ma J."/>
        </authorList>
    </citation>
    <scope>NUCLEOTIDE SEQUENCE [LARGE SCALE GENOMIC DNA]</scope>
    <source>
        <strain evidence="3">CCUG 46385</strain>
    </source>
</reference>
<dbReference type="SUPFAM" id="SSF51306">
    <property type="entry name" value="LexA/Signal peptidase"/>
    <property type="match status" value="1"/>
</dbReference>
<dbReference type="CDD" id="cd06529">
    <property type="entry name" value="S24_LexA-like"/>
    <property type="match status" value="1"/>
</dbReference>
<dbReference type="InterPro" id="IPR050077">
    <property type="entry name" value="LexA_repressor"/>
</dbReference>
<protein>
    <submittedName>
        <fullName evidence="2">Helix-turn-helix domain-containing protein</fullName>
    </submittedName>
</protein>
<dbReference type="InterPro" id="IPR010982">
    <property type="entry name" value="Lambda_DNA-bd_dom_sf"/>
</dbReference>
<keyword evidence="3" id="KW-1185">Reference proteome</keyword>
<dbReference type="InterPro" id="IPR039418">
    <property type="entry name" value="LexA-like"/>
</dbReference>
<feature type="domain" description="HTH cro/C1-type" evidence="1">
    <location>
        <begin position="17"/>
        <end position="60"/>
    </location>
</feature>
<dbReference type="InterPro" id="IPR015927">
    <property type="entry name" value="Peptidase_S24_S26A/B/C"/>
</dbReference>
<sequence length="265" mass="29749">MNISERIFYLLEQQEKTASQLGEYIGVKSSSINGWKNGSFPSSKYIEKIASFFNVSIAYLVTGVEEQSLGKTKIDIIYSLNEDNLSKAISYAEYLSYKEEKEKQELLLVSEETKKHTGNSKEPIQISEHIKEETGSEKEKPEEQNFLPVLGYTAAGDPIEVPDDIYSFDDLVAIPLGIKADFALTVRGDSMEPDIPNGSTVAVKKQETVENGQIAIVSLNNHITCKTFRKYNGTISLHSINRKYDPITIKEEDNIEVKIIGRVVR</sequence>
<accession>A0ABV9QMC5</accession>
<dbReference type="CDD" id="cd00093">
    <property type="entry name" value="HTH_XRE"/>
    <property type="match status" value="1"/>
</dbReference>
<gene>
    <name evidence="2" type="ORF">ACFO4R_08185</name>
</gene>
<dbReference type="PANTHER" id="PTHR33516">
    <property type="entry name" value="LEXA REPRESSOR"/>
    <property type="match status" value="1"/>
</dbReference>
<dbReference type="Proteomes" id="UP001595916">
    <property type="component" value="Unassembled WGS sequence"/>
</dbReference>
<dbReference type="PANTHER" id="PTHR33516:SF2">
    <property type="entry name" value="LEXA REPRESSOR-RELATED"/>
    <property type="match status" value="1"/>
</dbReference>
<dbReference type="RefSeq" id="WP_379788597.1">
    <property type="nucleotide sequence ID" value="NZ_JBHSHL010000033.1"/>
</dbReference>
<dbReference type="Gene3D" id="1.10.260.40">
    <property type="entry name" value="lambda repressor-like DNA-binding domains"/>
    <property type="match status" value="1"/>
</dbReference>
<dbReference type="PROSITE" id="PS50943">
    <property type="entry name" value="HTH_CROC1"/>
    <property type="match status" value="1"/>
</dbReference>
<dbReference type="EMBL" id="JBHSHL010000033">
    <property type="protein sequence ID" value="MFC4805059.1"/>
    <property type="molecule type" value="Genomic_DNA"/>
</dbReference>
<dbReference type="SMART" id="SM00530">
    <property type="entry name" value="HTH_XRE"/>
    <property type="match status" value="1"/>
</dbReference>
<dbReference type="Pfam" id="PF00717">
    <property type="entry name" value="Peptidase_S24"/>
    <property type="match status" value="1"/>
</dbReference>
<dbReference type="SUPFAM" id="SSF47413">
    <property type="entry name" value="lambda repressor-like DNA-binding domains"/>
    <property type="match status" value="1"/>
</dbReference>
<evidence type="ECO:0000313" key="2">
    <source>
        <dbReference type="EMBL" id="MFC4805059.1"/>
    </source>
</evidence>